<dbReference type="Pfam" id="PF01380">
    <property type="entry name" value="SIS"/>
    <property type="match status" value="1"/>
</dbReference>
<dbReference type="InterPro" id="IPR047640">
    <property type="entry name" value="RpiR-like"/>
</dbReference>
<dbReference type="CDD" id="cd05013">
    <property type="entry name" value="SIS_RpiR"/>
    <property type="match status" value="1"/>
</dbReference>
<dbReference type="InterPro" id="IPR001347">
    <property type="entry name" value="SIS_dom"/>
</dbReference>
<evidence type="ECO:0000313" key="2">
    <source>
        <dbReference type="EMBL" id="AMM34338.1"/>
    </source>
</evidence>
<dbReference type="RefSeq" id="WP_066500890.1">
    <property type="nucleotide sequence ID" value="NZ_BJMO01000024.1"/>
</dbReference>
<name>A0A127A4C3_9MICC</name>
<dbReference type="OrthoDB" id="3812176at2"/>
<dbReference type="KEGG" id="satk:SA2016_3680"/>
<dbReference type="InterPro" id="IPR046348">
    <property type="entry name" value="SIS_dom_sf"/>
</dbReference>
<dbReference type="Gene3D" id="3.40.50.10490">
    <property type="entry name" value="Glucose-6-phosphate isomerase like protein, domain 1"/>
    <property type="match status" value="1"/>
</dbReference>
<proteinExistence type="predicted"/>
<gene>
    <name evidence="2" type="ORF">SA2016_3680</name>
</gene>
<evidence type="ECO:0000313" key="3">
    <source>
        <dbReference type="Proteomes" id="UP000070134"/>
    </source>
</evidence>
<dbReference type="InterPro" id="IPR035472">
    <property type="entry name" value="RpiR-like_SIS"/>
</dbReference>
<dbReference type="GO" id="GO:0003677">
    <property type="term" value="F:DNA binding"/>
    <property type="evidence" value="ECO:0007669"/>
    <property type="project" value="InterPro"/>
</dbReference>
<dbReference type="STRING" id="37927.SA2016_3680"/>
<organism evidence="2 3">
    <name type="scientific">Sinomonas atrocyanea</name>
    <dbReference type="NCBI Taxonomy" id="37927"/>
    <lineage>
        <taxon>Bacteria</taxon>
        <taxon>Bacillati</taxon>
        <taxon>Actinomycetota</taxon>
        <taxon>Actinomycetes</taxon>
        <taxon>Micrococcales</taxon>
        <taxon>Micrococcaceae</taxon>
        <taxon>Sinomonas</taxon>
    </lineage>
</organism>
<dbReference type="PROSITE" id="PS51464">
    <property type="entry name" value="SIS"/>
    <property type="match status" value="1"/>
</dbReference>
<dbReference type="Gene3D" id="1.10.10.10">
    <property type="entry name" value="Winged helix-like DNA-binding domain superfamily/Winged helix DNA-binding domain"/>
    <property type="match status" value="1"/>
</dbReference>
<dbReference type="SUPFAM" id="SSF46689">
    <property type="entry name" value="Homeodomain-like"/>
    <property type="match status" value="1"/>
</dbReference>
<dbReference type="GO" id="GO:0003700">
    <property type="term" value="F:DNA-binding transcription factor activity"/>
    <property type="evidence" value="ECO:0007669"/>
    <property type="project" value="InterPro"/>
</dbReference>
<feature type="domain" description="SIS" evidence="1">
    <location>
        <begin position="135"/>
        <end position="272"/>
    </location>
</feature>
<dbReference type="Proteomes" id="UP000070134">
    <property type="component" value="Chromosome"/>
</dbReference>
<dbReference type="GO" id="GO:1901135">
    <property type="term" value="P:carbohydrate derivative metabolic process"/>
    <property type="evidence" value="ECO:0007669"/>
    <property type="project" value="InterPro"/>
</dbReference>
<dbReference type="PANTHER" id="PTHR30514">
    <property type="entry name" value="GLUCOKINASE"/>
    <property type="match status" value="1"/>
</dbReference>
<protein>
    <submittedName>
        <fullName evidence="2">RpiR family transcriptional regulator</fullName>
    </submittedName>
</protein>
<evidence type="ECO:0000259" key="1">
    <source>
        <dbReference type="PROSITE" id="PS51464"/>
    </source>
</evidence>
<dbReference type="PANTHER" id="PTHR30514:SF18">
    <property type="entry name" value="RPIR-FAMILY TRANSCRIPTIONAL REGULATOR"/>
    <property type="match status" value="1"/>
</dbReference>
<accession>A0A127A4C3</accession>
<sequence length="300" mass="32239">MASNETVPRVGEADSVEDWLRSLLPDKALGGSAHQVFALIASQPAKAAFAPAAELAELVQTSISSVTRMAQRLGYAGWPDLQRDLRARYLAHLSMLEVSESHRTADSPFRASLRQDADSLASLLRGVDEERIARIVALLAQSENIYVTAQGSYAAVGHAFVHNMQIAGYPARSLLDNPAGLANAVARMGPGDTLVVCSYWRLYDVAVTAATEAKANGATVVVLADNLSLALEKSADEVVLTPAESISFFPSLTGAMAVQQGIVATLAKLDDERTRTSLMAVERSWEKFNLLHRSAPRHMP</sequence>
<dbReference type="SUPFAM" id="SSF53697">
    <property type="entry name" value="SIS domain"/>
    <property type="match status" value="1"/>
</dbReference>
<dbReference type="GO" id="GO:0097367">
    <property type="term" value="F:carbohydrate derivative binding"/>
    <property type="evidence" value="ECO:0007669"/>
    <property type="project" value="InterPro"/>
</dbReference>
<dbReference type="InterPro" id="IPR009057">
    <property type="entry name" value="Homeodomain-like_sf"/>
</dbReference>
<dbReference type="InterPro" id="IPR036388">
    <property type="entry name" value="WH-like_DNA-bd_sf"/>
</dbReference>
<keyword evidence="3" id="KW-1185">Reference proteome</keyword>
<dbReference type="AlphaFoldDB" id="A0A127A4C3"/>
<dbReference type="EMBL" id="CP014518">
    <property type="protein sequence ID" value="AMM34338.1"/>
    <property type="molecule type" value="Genomic_DNA"/>
</dbReference>
<reference evidence="2 3" key="1">
    <citation type="submission" date="2016-02" db="EMBL/GenBank/DDBJ databases">
        <title>Complete genome of Sinomonas atrocyanea KCTC 3377.</title>
        <authorList>
            <person name="Kim K.M."/>
        </authorList>
    </citation>
    <scope>NUCLEOTIDE SEQUENCE [LARGE SCALE GENOMIC DNA]</scope>
    <source>
        <strain evidence="2 3">KCTC 3377</strain>
    </source>
</reference>